<dbReference type="Proteomes" id="UP001642464">
    <property type="component" value="Unassembled WGS sequence"/>
</dbReference>
<dbReference type="PROSITE" id="PS50222">
    <property type="entry name" value="EF_HAND_2"/>
    <property type="match status" value="1"/>
</dbReference>
<dbReference type="InterPro" id="IPR002048">
    <property type="entry name" value="EF_hand_dom"/>
</dbReference>
<comment type="caution">
    <text evidence="5">The sequence shown here is derived from an EMBL/GenBank/DDBJ whole genome shotgun (WGS) entry which is preliminary data.</text>
</comment>
<feature type="coiled-coil region" evidence="2">
    <location>
        <begin position="1455"/>
        <end position="1511"/>
    </location>
</feature>
<keyword evidence="3" id="KW-1133">Transmembrane helix</keyword>
<keyword evidence="1" id="KW-0106">Calcium</keyword>
<gene>
    <name evidence="5" type="ORF">SCF082_LOCUS42562</name>
</gene>
<dbReference type="InterPro" id="IPR018247">
    <property type="entry name" value="EF_Hand_1_Ca_BS"/>
</dbReference>
<dbReference type="InterPro" id="IPR011989">
    <property type="entry name" value="ARM-like"/>
</dbReference>
<keyword evidence="2" id="KW-0175">Coiled coil</keyword>
<dbReference type="SUPFAM" id="SSF48371">
    <property type="entry name" value="ARM repeat"/>
    <property type="match status" value="1"/>
</dbReference>
<dbReference type="Gene3D" id="1.25.10.10">
    <property type="entry name" value="Leucine-rich Repeat Variant"/>
    <property type="match status" value="1"/>
</dbReference>
<dbReference type="PANTHER" id="PTHR13387:SF9">
    <property type="entry name" value="PROTEIN HGH1 HOMOLOG"/>
    <property type="match status" value="1"/>
</dbReference>
<dbReference type="InterPro" id="IPR039717">
    <property type="entry name" value="Hgh1"/>
</dbReference>
<feature type="domain" description="EF-hand" evidence="4">
    <location>
        <begin position="1604"/>
        <end position="1633"/>
    </location>
</feature>
<keyword evidence="3" id="KW-0472">Membrane</keyword>
<organism evidence="5 6">
    <name type="scientific">Durusdinium trenchii</name>
    <dbReference type="NCBI Taxonomy" id="1381693"/>
    <lineage>
        <taxon>Eukaryota</taxon>
        <taxon>Sar</taxon>
        <taxon>Alveolata</taxon>
        <taxon>Dinophyceae</taxon>
        <taxon>Suessiales</taxon>
        <taxon>Symbiodiniaceae</taxon>
        <taxon>Durusdinium</taxon>
    </lineage>
</organism>
<sequence length="1750" mass="194546">MADDHTFTELLGLLQDQKPEVRRFAAETVLSQTEDPDFLDFCKREPRRCARPLLRLAEKAEQDSAEAAAAAGGYSSGQEMKSEKVAAIQAASNLAAGVHALKCLVNLSAVPAVAEELVSLNAPKRLTEALRAGWLEGRAQMAHWYSMLLANVSTCKKGQEALCADEGMLKFLVAAYLTTPRLPARDGYEDPLLWLGAVLVNVLVLPEGRKLLAIGKSQELEMLFGEMSDRSRRADMVNAAKNVCLDMDCHEALVATDLMLHMARFLCPWDTMDTEHRSALPSVLRESLEKEGAALTGDLVVRSAAAVCCIGLCRSLAGREYLRTFVQVFRSWKEAEPDATVKDNLVWKGVGKVFSNADYLYQLGKALRSVEGAGNNDPQFAVDVGLEIVGGDETTNLVTLQDGSTRLQLQMMGGQYSTAKISRGNLLSIWLEPLTAWQLPTSCGDRTDLSVEAGSMRIHCFVIFGTFRRCGEVVNCAGKPVVPFATQIPWIEVEMPPNMNDLFGPLIYEMDIYSLKLPSSGALPHRLMVQIMKDDSTKPHFRVATGRFYNAPTREFATIGRVLTSPQNGLEPFEGVPTHVLYVMLQLAVPLRGFDRTQPPPNVRPDSSFVIQAPPGFRMLEAVPVIHEGSGLGKVTLSDEGDAVSRLNETRQPAPTGFGTPDLSGWSFLGREATYKLLDRSLIPAMTSLVMGLRVYPGNTSLPITNTLNLWSVQVFSPGDHNDTVVNFSAKFYRTGLGGVPVLGRLQNALIQPVDPMVSSAVPIIQPLSIFFRAVEDVPAGGSVDVEDCVTLAGKAILSRQPWTAETAVKWLAADGEICPLHQCLHCPQLTLRFVQDGEMPAISSSVMAMISAPPLRWLFWKKTGEELEKGLEKVQAVYGQDGPKFLHFTCHPIKRRSRKAVLLLALGLWLWLYPVDLKFRCLLLSLAYSFVECGFTFFERGKAYTSLAQFLGNLVYMPVLLDWYGHFLGDSPRLYVFLFPVNIWLLEIAQGLAIQWIFGQNVAWCYADYADELLTFIRLGHAIWWWGLGLVLWFLYPAIFMFSLRVAKDAASVFDFGDPCAAIDLDAGYYVTGPVLAVNRLPKMVGCQSLRESGRTSGPYNIARIFVQGPLKGELIYGFSISVRNPTLQEAIGQQVDPSYGVGEALAVEGPAVAAGKPGFSTAAAGRAQGIDTASEEKHERASRSLEELEEVIETFRKRSQEFQELKKVREKPGMAASEVKRLESGVEDFQETFKQFGLDVKDYISKHAPHFAALGLSLDLRRSWLDAVNKSGEQRKEAGEALEAVRAACRNAKETAKKELLRAAKVRLHLEEDPGEMAVSKARELVEMCEDKVEPFIGIPQNKDENEMDWIAKELEPMIAEAEEGIQAAFTQTQEHPLKMEVEIEEEIREEINEYLKDEAKRLQMALGQFGRRTGRVKNLVANYQRDVQKAKSKELLDELKPQILEAVKALNVEEASAEVSEAIKEAEVLSEKVRSMALMPAEELQAIAKEMDAKVAEAASSLEAFQDQLCPIEEHTVEEVDDYVKQVLRKHIFSEMKGFQAKLDFFQVRLKRLRGILERCAQQIKSQDVFRLKKVRTKVLAMMDVFREDQADKGLEGLPSKDVFRMLDKDEDGVLNREEFLGFFEDVFPLLQDKYQQLQPSTEELESLFEFGLKNDETSLSFDGFERLLIRFMQVVQTTTMTKNVAITAGEVIRSLKPGELLEVLGGPQTNSAQLRRVFCRAKDGAIGWVTVTSNVGTPFLKDFQPA</sequence>
<dbReference type="EMBL" id="CAXAMM010039962">
    <property type="protein sequence ID" value="CAK9090230.1"/>
    <property type="molecule type" value="Genomic_DNA"/>
</dbReference>
<name>A0ABP0QQU3_9DINO</name>
<feature type="transmembrane region" description="Helical" evidence="3">
    <location>
        <begin position="945"/>
        <end position="965"/>
    </location>
</feature>
<feature type="transmembrane region" description="Helical" evidence="3">
    <location>
        <begin position="1024"/>
        <end position="1045"/>
    </location>
</feature>
<dbReference type="SUPFAM" id="SSF47473">
    <property type="entry name" value="EF-hand"/>
    <property type="match status" value="1"/>
</dbReference>
<evidence type="ECO:0000256" key="1">
    <source>
        <dbReference type="ARBA" id="ARBA00022837"/>
    </source>
</evidence>
<dbReference type="InterPro" id="IPR016024">
    <property type="entry name" value="ARM-type_fold"/>
</dbReference>
<accession>A0ABP0QQU3</accession>
<proteinExistence type="predicted"/>
<keyword evidence="3" id="KW-0812">Transmembrane</keyword>
<dbReference type="Gene3D" id="1.10.238.10">
    <property type="entry name" value="EF-hand"/>
    <property type="match status" value="1"/>
</dbReference>
<reference evidence="5 6" key="1">
    <citation type="submission" date="2024-02" db="EMBL/GenBank/DDBJ databases">
        <authorList>
            <person name="Chen Y."/>
            <person name="Shah S."/>
            <person name="Dougan E. K."/>
            <person name="Thang M."/>
            <person name="Chan C."/>
        </authorList>
    </citation>
    <scope>NUCLEOTIDE SEQUENCE [LARGE SCALE GENOMIC DNA]</scope>
</reference>
<dbReference type="PANTHER" id="PTHR13387">
    <property type="entry name" value="PROTEIN HGH1 HOMOLOG"/>
    <property type="match status" value="1"/>
</dbReference>
<evidence type="ECO:0000259" key="4">
    <source>
        <dbReference type="PROSITE" id="PS50222"/>
    </source>
</evidence>
<evidence type="ECO:0000256" key="3">
    <source>
        <dbReference type="SAM" id="Phobius"/>
    </source>
</evidence>
<dbReference type="PROSITE" id="PS00018">
    <property type="entry name" value="EF_HAND_1"/>
    <property type="match status" value="1"/>
</dbReference>
<dbReference type="InterPro" id="IPR007205">
    <property type="entry name" value="Protein_HGH1_N"/>
</dbReference>
<evidence type="ECO:0000313" key="6">
    <source>
        <dbReference type="Proteomes" id="UP001642464"/>
    </source>
</evidence>
<feature type="transmembrane region" description="Helical" evidence="3">
    <location>
        <begin position="977"/>
        <end position="999"/>
    </location>
</feature>
<evidence type="ECO:0000313" key="5">
    <source>
        <dbReference type="EMBL" id="CAK9090230.1"/>
    </source>
</evidence>
<feature type="coiled-coil region" evidence="2">
    <location>
        <begin position="1180"/>
        <end position="1207"/>
    </location>
</feature>
<protein>
    <recommendedName>
        <fullName evidence="4">EF-hand domain-containing protein</fullName>
    </recommendedName>
</protein>
<dbReference type="Pfam" id="PF04063">
    <property type="entry name" value="DUF383"/>
    <property type="match status" value="1"/>
</dbReference>
<evidence type="ECO:0000256" key="2">
    <source>
        <dbReference type="SAM" id="Coils"/>
    </source>
</evidence>
<dbReference type="InterPro" id="IPR011992">
    <property type="entry name" value="EF-hand-dom_pair"/>
</dbReference>
<keyword evidence="6" id="KW-1185">Reference proteome</keyword>